<dbReference type="MEROPS" id="S54.029"/>
<evidence type="ECO:0000256" key="5">
    <source>
        <dbReference type="ARBA" id="ARBA00022801"/>
    </source>
</evidence>
<reference key="1">
    <citation type="submission" date="2010-11" db="EMBL/GenBank/DDBJ databases">
        <title>The complete genome of Paludibacter propionicigenes DSM 17365.</title>
        <authorList>
            <consortium name="US DOE Joint Genome Institute (JGI-PGF)"/>
            <person name="Lucas S."/>
            <person name="Copeland A."/>
            <person name="Lapidus A."/>
            <person name="Bruce D."/>
            <person name="Goodwin L."/>
            <person name="Pitluck S."/>
            <person name="Kyrpides N."/>
            <person name="Mavromatis K."/>
            <person name="Ivanova N."/>
            <person name="Munk A.C."/>
            <person name="Brettin T."/>
            <person name="Detter J.C."/>
            <person name="Han C."/>
            <person name="Tapia R."/>
            <person name="Land M."/>
            <person name="Hauser L."/>
            <person name="Markowitz V."/>
            <person name="Cheng J.-F."/>
            <person name="Hugenholtz P."/>
            <person name="Woyke T."/>
            <person name="Wu D."/>
            <person name="Gronow S."/>
            <person name="Wellnitz S."/>
            <person name="Brambilla E."/>
            <person name="Klenk H.-P."/>
            <person name="Eisen J.A."/>
        </authorList>
    </citation>
    <scope>NUCLEOTIDE SEQUENCE</scope>
    <source>
        <strain>WB4</strain>
    </source>
</reference>
<dbReference type="RefSeq" id="WP_013443648.1">
    <property type="nucleotide sequence ID" value="NC_014734.1"/>
</dbReference>
<dbReference type="OrthoDB" id="465874at2"/>
<evidence type="ECO:0000256" key="4">
    <source>
        <dbReference type="ARBA" id="ARBA00022692"/>
    </source>
</evidence>
<feature type="transmembrane region" description="Helical" evidence="8">
    <location>
        <begin position="14"/>
        <end position="34"/>
    </location>
</feature>
<evidence type="ECO:0000259" key="9">
    <source>
        <dbReference type="Pfam" id="PF01694"/>
    </source>
</evidence>
<evidence type="ECO:0000313" key="10">
    <source>
        <dbReference type="EMBL" id="ADQ78279.1"/>
    </source>
</evidence>
<evidence type="ECO:0000256" key="6">
    <source>
        <dbReference type="ARBA" id="ARBA00022989"/>
    </source>
</evidence>
<dbReference type="GO" id="GO:0016020">
    <property type="term" value="C:membrane"/>
    <property type="evidence" value="ECO:0007669"/>
    <property type="project" value="UniProtKB-SubCell"/>
</dbReference>
<keyword evidence="7 8" id="KW-0472">Membrane</keyword>
<keyword evidence="6 8" id="KW-1133">Transmembrane helix</keyword>
<reference evidence="10 11" key="2">
    <citation type="journal article" date="2011" name="Stand. Genomic Sci.">
        <title>Complete genome sequence of Paludibacter propionicigenes type strain (WB4).</title>
        <authorList>
            <person name="Gronow S."/>
            <person name="Munk C."/>
            <person name="Lapidus A."/>
            <person name="Nolan M."/>
            <person name="Lucas S."/>
            <person name="Hammon N."/>
            <person name="Deshpande S."/>
            <person name="Cheng J.F."/>
            <person name="Tapia R."/>
            <person name="Han C."/>
            <person name="Goodwin L."/>
            <person name="Pitluck S."/>
            <person name="Liolios K."/>
            <person name="Ivanova N."/>
            <person name="Mavromatis K."/>
            <person name="Mikhailova N."/>
            <person name="Pati A."/>
            <person name="Chen A."/>
            <person name="Palaniappan K."/>
            <person name="Land M."/>
            <person name="Hauser L."/>
            <person name="Chang Y.J."/>
            <person name="Jeffries C.D."/>
            <person name="Brambilla E."/>
            <person name="Rohde M."/>
            <person name="Goker M."/>
            <person name="Detter J.C."/>
            <person name="Woyke T."/>
            <person name="Bristow J."/>
            <person name="Eisen J.A."/>
            <person name="Markowitz V."/>
            <person name="Hugenholtz P."/>
            <person name="Kyrpides N.C."/>
            <person name="Klenk H.P."/>
        </authorList>
    </citation>
    <scope>NUCLEOTIDE SEQUENCE [LARGE SCALE GENOMIC DNA]</scope>
    <source>
        <strain evidence="11">DSM 17365 / JCM 13257 / WB4</strain>
    </source>
</reference>
<dbReference type="Gene3D" id="1.20.1540.10">
    <property type="entry name" value="Rhomboid-like"/>
    <property type="match status" value="1"/>
</dbReference>
<dbReference type="Pfam" id="PF01694">
    <property type="entry name" value="Rhomboid"/>
    <property type="match status" value="1"/>
</dbReference>
<evidence type="ECO:0000256" key="8">
    <source>
        <dbReference type="SAM" id="Phobius"/>
    </source>
</evidence>
<sequence>MLNEPDNSSEKRQFVNAAFIPAILGLLMVLSFLLEKGMDWDFHTGGIFPRRVENIWGVFTLIFIHADWGHLANNVISFVLLSSFLYFFYKPIATKVLLISYVVSGLILWVIGRESWHIGASGLIYSIAFFLFFSGIIRKYVPLIALSLVVAFIYGSMIWHIFPLSVEDTISWEGHLAGGLVGIVLSIWYRKEGPQKPVVQWDEDENETDDNILNESVESYENNDTKTLEINE</sequence>
<dbReference type="GO" id="GO:0006508">
    <property type="term" value="P:proteolysis"/>
    <property type="evidence" value="ECO:0007669"/>
    <property type="project" value="UniProtKB-KW"/>
</dbReference>
<dbReference type="PANTHER" id="PTHR43066">
    <property type="entry name" value="RHOMBOID-RELATED PROTEIN"/>
    <property type="match status" value="1"/>
</dbReference>
<feature type="transmembrane region" description="Helical" evidence="8">
    <location>
        <begin position="174"/>
        <end position="190"/>
    </location>
</feature>
<keyword evidence="4 8" id="KW-0812">Transmembrane</keyword>
<gene>
    <name evidence="10" type="ordered locus">Palpr_0117</name>
</gene>
<dbReference type="SUPFAM" id="SSF144091">
    <property type="entry name" value="Rhomboid-like"/>
    <property type="match status" value="1"/>
</dbReference>
<dbReference type="InterPro" id="IPR035952">
    <property type="entry name" value="Rhomboid-like_sf"/>
</dbReference>
<organism evidence="10 11">
    <name type="scientific">Paludibacter propionicigenes (strain DSM 17365 / JCM 13257 / WB4)</name>
    <dbReference type="NCBI Taxonomy" id="694427"/>
    <lineage>
        <taxon>Bacteria</taxon>
        <taxon>Pseudomonadati</taxon>
        <taxon>Bacteroidota</taxon>
        <taxon>Bacteroidia</taxon>
        <taxon>Bacteroidales</taxon>
        <taxon>Paludibacteraceae</taxon>
        <taxon>Paludibacter</taxon>
    </lineage>
</organism>
<dbReference type="PANTHER" id="PTHR43066:SF1">
    <property type="entry name" value="RHOMBOID PROTEIN 2"/>
    <property type="match status" value="1"/>
</dbReference>
<comment type="subcellular location">
    <subcellularLocation>
        <location evidence="1">Membrane</location>
        <topology evidence="1">Multi-pass membrane protein</topology>
    </subcellularLocation>
</comment>
<keyword evidence="5" id="KW-0378">Hydrolase</keyword>
<keyword evidence="11" id="KW-1185">Reference proteome</keyword>
<dbReference type="STRING" id="694427.Palpr_0117"/>
<feature type="transmembrane region" description="Helical" evidence="8">
    <location>
        <begin position="71"/>
        <end position="89"/>
    </location>
</feature>
<feature type="transmembrane region" description="Helical" evidence="8">
    <location>
        <begin position="118"/>
        <end position="136"/>
    </location>
</feature>
<evidence type="ECO:0000256" key="2">
    <source>
        <dbReference type="ARBA" id="ARBA00009045"/>
    </source>
</evidence>
<evidence type="ECO:0000256" key="1">
    <source>
        <dbReference type="ARBA" id="ARBA00004141"/>
    </source>
</evidence>
<dbReference type="Proteomes" id="UP000008718">
    <property type="component" value="Chromosome"/>
</dbReference>
<dbReference type="InterPro" id="IPR022764">
    <property type="entry name" value="Peptidase_S54_rhomboid_dom"/>
</dbReference>
<proteinExistence type="inferred from homology"/>
<protein>
    <submittedName>
        <fullName evidence="10">Rhomboid family protein</fullName>
    </submittedName>
</protein>
<name>E4T089_PALPW</name>
<feature type="transmembrane region" description="Helical" evidence="8">
    <location>
        <begin position="143"/>
        <end position="162"/>
    </location>
</feature>
<comment type="similarity">
    <text evidence="2">Belongs to the peptidase S54 family.</text>
</comment>
<dbReference type="HOGENOM" id="CLU_067823_1_0_10"/>
<evidence type="ECO:0000313" key="11">
    <source>
        <dbReference type="Proteomes" id="UP000008718"/>
    </source>
</evidence>
<dbReference type="EMBL" id="CP002345">
    <property type="protein sequence ID" value="ADQ78279.1"/>
    <property type="molecule type" value="Genomic_DNA"/>
</dbReference>
<feature type="transmembrane region" description="Helical" evidence="8">
    <location>
        <begin position="96"/>
        <end position="112"/>
    </location>
</feature>
<evidence type="ECO:0000256" key="7">
    <source>
        <dbReference type="ARBA" id="ARBA00023136"/>
    </source>
</evidence>
<keyword evidence="3" id="KW-0645">Protease</keyword>
<dbReference type="KEGG" id="ppn:Palpr_0117"/>
<dbReference type="AlphaFoldDB" id="E4T089"/>
<accession>E4T089</accession>
<feature type="domain" description="Peptidase S54 rhomboid" evidence="9">
    <location>
        <begin position="54"/>
        <end position="189"/>
    </location>
</feature>
<dbReference type="eggNOG" id="COG0705">
    <property type="taxonomic scope" value="Bacteria"/>
</dbReference>
<evidence type="ECO:0000256" key="3">
    <source>
        <dbReference type="ARBA" id="ARBA00022670"/>
    </source>
</evidence>
<dbReference type="GO" id="GO:0004252">
    <property type="term" value="F:serine-type endopeptidase activity"/>
    <property type="evidence" value="ECO:0007669"/>
    <property type="project" value="InterPro"/>
</dbReference>